<evidence type="ECO:0000313" key="2">
    <source>
        <dbReference type="Proteomes" id="UP001384579"/>
    </source>
</evidence>
<comment type="caution">
    <text evidence="1">The sequence shown here is derived from an EMBL/GenBank/DDBJ whole genome shotgun (WGS) entry which is preliminary data.</text>
</comment>
<proteinExistence type="predicted"/>
<dbReference type="RefSeq" id="WP_340541836.1">
    <property type="nucleotide sequence ID" value="NZ_JBBLXS010000377.1"/>
</dbReference>
<sequence>LFPQPKRTPPKNPRVLTASTQKRPVTAVLARFKSCLGDGSERRVLQVTPRLQVIWRSERA</sequence>
<keyword evidence="2" id="KW-1185">Reference proteome</keyword>
<dbReference type="EMBL" id="JBBLXS010000377">
    <property type="protein sequence ID" value="MEK0187543.1"/>
    <property type="molecule type" value="Genomic_DNA"/>
</dbReference>
<evidence type="ECO:0000313" key="1">
    <source>
        <dbReference type="EMBL" id="MEK0187543.1"/>
    </source>
</evidence>
<name>A0ABU8YT64_9CYAN</name>
<gene>
    <name evidence="1" type="ORF">WMG39_22190</name>
</gene>
<accession>A0ABU8YT64</accession>
<dbReference type="Proteomes" id="UP001384579">
    <property type="component" value="Unassembled WGS sequence"/>
</dbReference>
<feature type="non-terminal residue" evidence="1">
    <location>
        <position position="1"/>
    </location>
</feature>
<protein>
    <submittedName>
        <fullName evidence="1">Uncharacterized protein</fullName>
    </submittedName>
</protein>
<reference evidence="1 2" key="1">
    <citation type="journal article" date="2020" name="Harmful Algae">
        <title>Molecular and morphological characterization of a novel dihydroanatoxin-a producing Microcoleus species (cyanobacteria) from the Russian River, California, USA.</title>
        <authorList>
            <person name="Conklin K.Y."/>
            <person name="Stancheva R."/>
            <person name="Otten T.G."/>
            <person name="Fadness R."/>
            <person name="Boyer G.L."/>
            <person name="Read B."/>
            <person name="Zhang X."/>
            <person name="Sheath R.G."/>
        </authorList>
    </citation>
    <scope>NUCLEOTIDE SEQUENCE [LARGE SCALE GENOMIC DNA]</scope>
    <source>
        <strain evidence="1 2">PTRS2</strain>
    </source>
</reference>
<organism evidence="1 2">
    <name type="scientific">Microcoleus anatoxicus PTRS2</name>
    <dbReference type="NCBI Taxonomy" id="2705321"/>
    <lineage>
        <taxon>Bacteria</taxon>
        <taxon>Bacillati</taxon>
        <taxon>Cyanobacteriota</taxon>
        <taxon>Cyanophyceae</taxon>
        <taxon>Oscillatoriophycideae</taxon>
        <taxon>Oscillatoriales</taxon>
        <taxon>Microcoleaceae</taxon>
        <taxon>Microcoleus</taxon>
        <taxon>Microcoleus anatoxicus</taxon>
    </lineage>
</organism>